<keyword evidence="4" id="KW-0949">S-adenosyl-L-methionine</keyword>
<dbReference type="NCBIfam" id="TIGR00027">
    <property type="entry name" value="mthyl_TIGR00027"/>
    <property type="match status" value="1"/>
</dbReference>
<gene>
    <name evidence="5" type="ORF">ACFFP0_14110</name>
</gene>
<dbReference type="InterPro" id="IPR011610">
    <property type="entry name" value="SAM_mthyl_Trfase_ML2640-like"/>
</dbReference>
<protein>
    <recommendedName>
        <fullName evidence="4">S-adenosyl-L-methionine-dependent methyltransferase</fullName>
        <ecNumber evidence="4">2.1.1.-</ecNumber>
    </recommendedName>
</protein>
<name>A0ABV6AH87_9HYPH</name>
<dbReference type="Proteomes" id="UP001589692">
    <property type="component" value="Unassembled WGS sequence"/>
</dbReference>
<comment type="similarity">
    <text evidence="1 4">Belongs to the UPF0677 family.</text>
</comment>
<dbReference type="Gene3D" id="3.40.50.150">
    <property type="entry name" value="Vaccinia Virus protein VP39"/>
    <property type="match status" value="1"/>
</dbReference>
<dbReference type="EC" id="2.1.1.-" evidence="4"/>
<accession>A0ABV6AH87</accession>
<keyword evidence="6" id="KW-1185">Reference proteome</keyword>
<evidence type="ECO:0000313" key="5">
    <source>
        <dbReference type="EMBL" id="MFB9949995.1"/>
    </source>
</evidence>
<evidence type="ECO:0000256" key="1">
    <source>
        <dbReference type="ARBA" id="ARBA00008138"/>
    </source>
</evidence>
<dbReference type="InterPro" id="IPR029063">
    <property type="entry name" value="SAM-dependent_MTases_sf"/>
</dbReference>
<dbReference type="SUPFAM" id="SSF53335">
    <property type="entry name" value="S-adenosyl-L-methionine-dependent methyltransferases"/>
    <property type="match status" value="1"/>
</dbReference>
<dbReference type="GO" id="GO:0032259">
    <property type="term" value="P:methylation"/>
    <property type="evidence" value="ECO:0007669"/>
    <property type="project" value="UniProtKB-KW"/>
</dbReference>
<sequence length="198" mass="21355">MLGAGLDTFGLRNPYRSIGLRVFEVDHPATQAWKQERLAASGITPPAELAFVPVDFERNDLAGQLAAKSFRKDDPALYVWLGVVPYLERQTVFSLLRSVAASAEAGIVFDYSEPPENYAPERRERAVTMAARVAAAGEPWITLLDPAGLAGELTAMGFRHIEDLGPSAMARRYFGAPANAPDSGAGPHILFASTKARA</sequence>
<reference evidence="5 6" key="1">
    <citation type="submission" date="2024-09" db="EMBL/GenBank/DDBJ databases">
        <authorList>
            <person name="Sun Q."/>
            <person name="Mori K."/>
        </authorList>
    </citation>
    <scope>NUCLEOTIDE SEQUENCE [LARGE SCALE GENOMIC DNA]</scope>
    <source>
        <strain evidence="5 6">TBRC 4938</strain>
    </source>
</reference>
<dbReference type="InterPro" id="IPR007213">
    <property type="entry name" value="Ppm1/Ppm2/Tcmp"/>
</dbReference>
<evidence type="ECO:0000256" key="2">
    <source>
        <dbReference type="ARBA" id="ARBA00022603"/>
    </source>
</evidence>
<organism evidence="5 6">
    <name type="scientific">Rhizobium puerariae</name>
    <dbReference type="NCBI Taxonomy" id="1585791"/>
    <lineage>
        <taxon>Bacteria</taxon>
        <taxon>Pseudomonadati</taxon>
        <taxon>Pseudomonadota</taxon>
        <taxon>Alphaproteobacteria</taxon>
        <taxon>Hyphomicrobiales</taxon>
        <taxon>Rhizobiaceae</taxon>
        <taxon>Rhizobium/Agrobacterium group</taxon>
        <taxon>Rhizobium</taxon>
    </lineage>
</organism>
<proteinExistence type="inferred from homology"/>
<dbReference type="EMBL" id="JBHMAA010000015">
    <property type="protein sequence ID" value="MFB9949995.1"/>
    <property type="molecule type" value="Genomic_DNA"/>
</dbReference>
<keyword evidence="2 4" id="KW-0489">Methyltransferase</keyword>
<dbReference type="RefSeq" id="WP_377261725.1">
    <property type="nucleotide sequence ID" value="NZ_JBHMAA010000015.1"/>
</dbReference>
<dbReference type="PANTHER" id="PTHR43619">
    <property type="entry name" value="S-ADENOSYL-L-METHIONINE-DEPENDENT METHYLTRANSFERASE YKTD-RELATED"/>
    <property type="match status" value="1"/>
</dbReference>
<comment type="function">
    <text evidence="4">Exhibits S-adenosyl-L-methionine-dependent methyltransferase activity.</text>
</comment>
<dbReference type="PANTHER" id="PTHR43619:SF2">
    <property type="entry name" value="S-ADENOSYL-L-METHIONINE-DEPENDENT METHYLTRANSFERASES SUPERFAMILY PROTEIN"/>
    <property type="match status" value="1"/>
</dbReference>
<evidence type="ECO:0000313" key="6">
    <source>
        <dbReference type="Proteomes" id="UP001589692"/>
    </source>
</evidence>
<evidence type="ECO:0000256" key="3">
    <source>
        <dbReference type="ARBA" id="ARBA00022679"/>
    </source>
</evidence>
<dbReference type="Pfam" id="PF04072">
    <property type="entry name" value="LCM"/>
    <property type="match status" value="1"/>
</dbReference>
<comment type="caution">
    <text evidence="5">The sequence shown here is derived from an EMBL/GenBank/DDBJ whole genome shotgun (WGS) entry which is preliminary data.</text>
</comment>
<dbReference type="GO" id="GO:0008168">
    <property type="term" value="F:methyltransferase activity"/>
    <property type="evidence" value="ECO:0007669"/>
    <property type="project" value="UniProtKB-KW"/>
</dbReference>
<keyword evidence="3" id="KW-0808">Transferase</keyword>
<evidence type="ECO:0000256" key="4">
    <source>
        <dbReference type="RuleBase" id="RU362030"/>
    </source>
</evidence>